<comment type="caution">
    <text evidence="8">The sequence shown here is derived from an EMBL/GenBank/DDBJ whole genome shotgun (WGS) entry which is preliminary data.</text>
</comment>
<evidence type="ECO:0000256" key="2">
    <source>
        <dbReference type="ARBA" id="ARBA00022475"/>
    </source>
</evidence>
<dbReference type="EMBL" id="PVXQ01000055">
    <property type="protein sequence ID" value="PRR79782.1"/>
    <property type="molecule type" value="Genomic_DNA"/>
</dbReference>
<comment type="subcellular location">
    <subcellularLocation>
        <location evidence="1 6">Cell membrane</location>
        <topology evidence="1 6">Multi-pass membrane protein</topology>
    </subcellularLocation>
</comment>
<dbReference type="AlphaFoldDB" id="A0A2T0B7D4"/>
<feature type="transmembrane region" description="Helical" evidence="6">
    <location>
        <begin position="88"/>
        <end position="106"/>
    </location>
</feature>
<accession>A0A2T0B7D4</accession>
<protein>
    <recommendedName>
        <fullName evidence="6">TVP38/TMEM64 family membrane protein</fullName>
    </recommendedName>
</protein>
<feature type="transmembrane region" description="Helical" evidence="6">
    <location>
        <begin position="162"/>
        <end position="183"/>
    </location>
</feature>
<comment type="similarity">
    <text evidence="6">Belongs to the TVP38/TMEM64 family.</text>
</comment>
<evidence type="ECO:0000256" key="5">
    <source>
        <dbReference type="ARBA" id="ARBA00023136"/>
    </source>
</evidence>
<dbReference type="InterPro" id="IPR015414">
    <property type="entry name" value="TMEM64"/>
</dbReference>
<evidence type="ECO:0000256" key="4">
    <source>
        <dbReference type="ARBA" id="ARBA00022989"/>
    </source>
</evidence>
<dbReference type="Pfam" id="PF09335">
    <property type="entry name" value="VTT_dom"/>
    <property type="match status" value="1"/>
</dbReference>
<feature type="domain" description="VTT" evidence="7">
    <location>
        <begin position="69"/>
        <end position="184"/>
    </location>
</feature>
<keyword evidence="2 6" id="KW-1003">Cell membrane</keyword>
<keyword evidence="5 6" id="KW-0472">Membrane</keyword>
<dbReference type="PANTHER" id="PTHR12677">
    <property type="entry name" value="GOLGI APPARATUS MEMBRANE PROTEIN TVP38-RELATED"/>
    <property type="match status" value="1"/>
</dbReference>
<name>A0A2T0B7D4_9CLOT</name>
<feature type="transmembrane region" description="Helical" evidence="6">
    <location>
        <begin position="12"/>
        <end position="33"/>
    </location>
</feature>
<dbReference type="InterPro" id="IPR032816">
    <property type="entry name" value="VTT_dom"/>
</dbReference>
<keyword evidence="9" id="KW-1185">Reference proteome</keyword>
<feature type="transmembrane region" description="Helical" evidence="6">
    <location>
        <begin position="195"/>
        <end position="213"/>
    </location>
</feature>
<proteinExistence type="inferred from homology"/>
<feature type="transmembrane region" description="Helical" evidence="6">
    <location>
        <begin position="54"/>
        <end position="82"/>
    </location>
</feature>
<dbReference type="GO" id="GO:0005886">
    <property type="term" value="C:plasma membrane"/>
    <property type="evidence" value="ECO:0007669"/>
    <property type="project" value="UniProtKB-SubCell"/>
</dbReference>
<keyword evidence="4 6" id="KW-1133">Transmembrane helix</keyword>
<dbReference type="OrthoDB" id="9812980at2"/>
<evidence type="ECO:0000256" key="6">
    <source>
        <dbReference type="RuleBase" id="RU366058"/>
    </source>
</evidence>
<gene>
    <name evidence="8" type="primary">ydjZ</name>
    <name evidence="8" type="ORF">CLVI_32280</name>
</gene>
<reference evidence="8 9" key="1">
    <citation type="submission" date="2018-03" db="EMBL/GenBank/DDBJ databases">
        <title>Genome sequence of Clostridium vincentii DSM 10228.</title>
        <authorList>
            <person name="Poehlein A."/>
            <person name="Daniel R."/>
        </authorList>
    </citation>
    <scope>NUCLEOTIDE SEQUENCE [LARGE SCALE GENOMIC DNA]</scope>
    <source>
        <strain evidence="8 9">DSM 10228</strain>
    </source>
</reference>
<evidence type="ECO:0000256" key="3">
    <source>
        <dbReference type="ARBA" id="ARBA00022692"/>
    </source>
</evidence>
<evidence type="ECO:0000313" key="9">
    <source>
        <dbReference type="Proteomes" id="UP000239471"/>
    </source>
</evidence>
<dbReference type="RefSeq" id="WP_106061095.1">
    <property type="nucleotide sequence ID" value="NZ_PVXQ01000055.1"/>
</dbReference>
<sequence length="217" mass="24395">MSKNKNVNRIKFAIFIIFVIIALAIVVMNWHFIKGLRIEKIVHFIHEKGHYAAGVYLLIFAIKPFFVIVPSNLLAVAGGILFGPINGFILSLVGFFISGTVAFYLAQFLGKDFVQGIVGDRFIKLDDNMQKNGFKILFLLRLPPILPYDPLSYACGFTNVKYSTFIVASVIGIIPETLCFSILGPSFRHPFSLKFMIPLAVIILITVFSKKIMNMRK</sequence>
<evidence type="ECO:0000259" key="7">
    <source>
        <dbReference type="Pfam" id="PF09335"/>
    </source>
</evidence>
<evidence type="ECO:0000256" key="1">
    <source>
        <dbReference type="ARBA" id="ARBA00004651"/>
    </source>
</evidence>
<dbReference type="Proteomes" id="UP000239471">
    <property type="component" value="Unassembled WGS sequence"/>
</dbReference>
<evidence type="ECO:0000313" key="8">
    <source>
        <dbReference type="EMBL" id="PRR79782.1"/>
    </source>
</evidence>
<keyword evidence="3 6" id="KW-0812">Transmembrane</keyword>
<dbReference type="PANTHER" id="PTHR12677:SF49">
    <property type="entry name" value="TVP38_TMEM64 FAMILY MEMBRANE PROTEIN"/>
    <property type="match status" value="1"/>
</dbReference>
<organism evidence="8 9">
    <name type="scientific">Clostridium vincentii</name>
    <dbReference type="NCBI Taxonomy" id="52704"/>
    <lineage>
        <taxon>Bacteria</taxon>
        <taxon>Bacillati</taxon>
        <taxon>Bacillota</taxon>
        <taxon>Clostridia</taxon>
        <taxon>Eubacteriales</taxon>
        <taxon>Clostridiaceae</taxon>
        <taxon>Clostridium</taxon>
    </lineage>
</organism>